<evidence type="ECO:0000256" key="2">
    <source>
        <dbReference type="ARBA" id="ARBA00022475"/>
    </source>
</evidence>
<sequence length="635" mass="72063">MRFHHLATSNIRGNWRRYTAFLLSSTFSVMIFFLYATLTNHPDMDTSRMRYARAVVQGVVACEIIILVFTFFFTLYSLSAFLRSRSREFGLLALFGMTAGQIRRMVLIETFVIALISNVLGISLGIVFSKLFLLALSRMLYIDSPLRFMIVWRAVELTFGLFMGLFLVTAAISMLSFSSKSIVEQIREQRKPKTPPAASIWLSALAAVTLGAAYYLSYTTSKAQVTLRFLPVTLLVIVGTYFLFTQASVSLVRRLRGSRGYLRGTNMLVVSQLGYKLKDNARMLFMVTMLSMVALTVSCTLYTFLQDMKDRIADSYPQTFSWTVPGEGDQFEQRVERFITAHGGKITDRMKLQGLVMQVHGRYGMLVIPESAYNALAPSEERVSLGHRELLNVYPEEYADVPFWRMPEGETIQLEAQEGKRLLAYKVVGNVARAPSALTGYSLGWLVMDDAEYQWLRHGLARDSVYTTYGLELANWRAHRQLSEDLQLELFSREHIRLSSRIDAYYSVLQLFSLTLFIGVFVCVLFFIAAGSAIYFRMFTELQDDRSMYATLRKLGVSAREMGAVIGRQLLVMFFVPFLVATAHTLVAMKALANALSSNIWPYALTVIALFLLVQAAYYLAARRAYMHEVLRATR</sequence>
<feature type="transmembrane region" description="Helical" evidence="6">
    <location>
        <begin position="283"/>
        <end position="305"/>
    </location>
</feature>
<evidence type="ECO:0000313" key="8">
    <source>
        <dbReference type="EMBL" id="ACZ43075.1"/>
    </source>
</evidence>
<feature type="transmembrane region" description="Helical" evidence="6">
    <location>
        <begin position="20"/>
        <end position="38"/>
    </location>
</feature>
<feature type="transmembrane region" description="Helical" evidence="6">
    <location>
        <begin position="58"/>
        <end position="82"/>
    </location>
</feature>
<evidence type="ECO:0000256" key="3">
    <source>
        <dbReference type="ARBA" id="ARBA00022692"/>
    </source>
</evidence>
<feature type="domain" description="ABC3 transporter permease C-terminal" evidence="7">
    <location>
        <begin position="64"/>
        <end position="181"/>
    </location>
</feature>
<dbReference type="PIRSF" id="PIRSF018968">
    <property type="entry name" value="ABC_permease_BceB"/>
    <property type="match status" value="1"/>
</dbReference>
<gene>
    <name evidence="8" type="ordered locus">Tter_2174</name>
</gene>
<feature type="transmembrane region" description="Helical" evidence="6">
    <location>
        <begin position="511"/>
        <end position="536"/>
    </location>
</feature>
<proteinExistence type="predicted"/>
<dbReference type="RefSeq" id="WP_012876106.1">
    <property type="nucleotide sequence ID" value="NC_013526.1"/>
</dbReference>
<organism evidence="8 9">
    <name type="scientific">Thermobaculum terrenum (strain ATCC BAA-798 / CCMEE 7001 / YNP1)</name>
    <dbReference type="NCBI Taxonomy" id="525904"/>
    <lineage>
        <taxon>Bacteria</taxon>
        <taxon>Bacillati</taxon>
        <taxon>Chloroflexota</taxon>
        <taxon>Chloroflexia</taxon>
        <taxon>Candidatus Thermobaculales</taxon>
        <taxon>Candidatus Thermobaculaceae</taxon>
        <taxon>Thermobaculum</taxon>
    </lineage>
</organism>
<feature type="transmembrane region" description="Helical" evidence="6">
    <location>
        <begin position="198"/>
        <end position="217"/>
    </location>
</feature>
<feature type="transmembrane region" description="Helical" evidence="6">
    <location>
        <begin position="111"/>
        <end position="137"/>
    </location>
</feature>
<feature type="transmembrane region" description="Helical" evidence="6">
    <location>
        <begin position="157"/>
        <end position="177"/>
    </location>
</feature>
<dbReference type="InterPro" id="IPR052536">
    <property type="entry name" value="ABC-4_Integral_Memb_Prot"/>
</dbReference>
<keyword evidence="3 6" id="KW-0812">Transmembrane</keyword>
<evidence type="ECO:0000256" key="5">
    <source>
        <dbReference type="ARBA" id="ARBA00023136"/>
    </source>
</evidence>
<evidence type="ECO:0000259" key="7">
    <source>
        <dbReference type="Pfam" id="PF02687"/>
    </source>
</evidence>
<evidence type="ECO:0000256" key="6">
    <source>
        <dbReference type="SAM" id="Phobius"/>
    </source>
</evidence>
<keyword evidence="4 6" id="KW-1133">Transmembrane helix</keyword>
<feature type="transmembrane region" description="Helical" evidence="6">
    <location>
        <begin position="229"/>
        <end position="252"/>
    </location>
</feature>
<accession>D1CH54</accession>
<protein>
    <recommendedName>
        <fullName evidence="7">ABC3 transporter permease C-terminal domain-containing protein</fullName>
    </recommendedName>
</protein>
<reference evidence="9" key="1">
    <citation type="journal article" date="2010" name="Stand. Genomic Sci.">
        <title>Complete genome sequence of 'Thermobaculum terrenum' type strain (YNP1).</title>
        <authorList>
            <person name="Kiss H."/>
            <person name="Cleland D."/>
            <person name="Lapidus A."/>
            <person name="Lucas S."/>
            <person name="Glavina Del Rio T."/>
            <person name="Nolan M."/>
            <person name="Tice H."/>
            <person name="Han C."/>
            <person name="Goodwin L."/>
            <person name="Pitluck S."/>
            <person name="Liolios K."/>
            <person name="Ivanova N."/>
            <person name="Mavromatis K."/>
            <person name="Ovchinnikova G."/>
            <person name="Pati A."/>
            <person name="Chen A."/>
            <person name="Palaniappan K."/>
            <person name="Land M."/>
            <person name="Hauser L."/>
            <person name="Chang Y."/>
            <person name="Jeffries C."/>
            <person name="Lu M."/>
            <person name="Brettin T."/>
            <person name="Detter J."/>
            <person name="Goker M."/>
            <person name="Tindall B."/>
            <person name="Beck B."/>
            <person name="McDermott T."/>
            <person name="Woyke T."/>
            <person name="Bristow J."/>
            <person name="Eisen J."/>
            <person name="Markowitz V."/>
            <person name="Hugenholtz P."/>
            <person name="Kyrpides N."/>
            <person name="Klenk H."/>
            <person name="Cheng J."/>
        </authorList>
    </citation>
    <scope>NUCLEOTIDE SEQUENCE [LARGE SCALE GENOMIC DNA]</scope>
    <source>
        <strain evidence="9">ATCC BAA-798 / YNP1</strain>
    </source>
</reference>
<dbReference type="OrthoDB" id="1937696at2"/>
<comment type="subcellular location">
    <subcellularLocation>
        <location evidence="1">Cell membrane</location>
        <topology evidence="1">Multi-pass membrane protein</topology>
    </subcellularLocation>
</comment>
<dbReference type="Proteomes" id="UP000000323">
    <property type="component" value="Chromosome 2"/>
</dbReference>
<dbReference type="InterPro" id="IPR027022">
    <property type="entry name" value="ABC_permease_BceB-typ"/>
</dbReference>
<dbReference type="PANTHER" id="PTHR46795:SF1">
    <property type="entry name" value="ABC TRANSPORTER PERMEASE PROTEIN"/>
    <property type="match status" value="1"/>
</dbReference>
<feature type="transmembrane region" description="Helical" evidence="6">
    <location>
        <begin position="600"/>
        <end position="622"/>
    </location>
</feature>
<dbReference type="Pfam" id="PF02687">
    <property type="entry name" value="FtsX"/>
    <property type="match status" value="1"/>
</dbReference>
<dbReference type="AlphaFoldDB" id="D1CH54"/>
<dbReference type="STRING" id="525904.Tter_2174"/>
<keyword evidence="9" id="KW-1185">Reference proteome</keyword>
<evidence type="ECO:0000256" key="4">
    <source>
        <dbReference type="ARBA" id="ARBA00022989"/>
    </source>
</evidence>
<keyword evidence="2" id="KW-1003">Cell membrane</keyword>
<dbReference type="GO" id="GO:0005886">
    <property type="term" value="C:plasma membrane"/>
    <property type="evidence" value="ECO:0007669"/>
    <property type="project" value="UniProtKB-SubCell"/>
</dbReference>
<evidence type="ECO:0000256" key="1">
    <source>
        <dbReference type="ARBA" id="ARBA00004651"/>
    </source>
</evidence>
<dbReference type="PANTHER" id="PTHR46795">
    <property type="entry name" value="ABC TRANSPORTER PERMEASE-RELATED-RELATED"/>
    <property type="match status" value="1"/>
</dbReference>
<keyword evidence="5 6" id="KW-0472">Membrane</keyword>
<dbReference type="GO" id="GO:0055085">
    <property type="term" value="P:transmembrane transport"/>
    <property type="evidence" value="ECO:0007669"/>
    <property type="project" value="InterPro"/>
</dbReference>
<dbReference type="InterPro" id="IPR003838">
    <property type="entry name" value="ABC3_permease_C"/>
</dbReference>
<feature type="transmembrane region" description="Helical" evidence="6">
    <location>
        <begin position="570"/>
        <end position="588"/>
    </location>
</feature>
<name>D1CH54_THET1</name>
<dbReference type="KEGG" id="ttr:Tter_2174"/>
<evidence type="ECO:0000313" key="9">
    <source>
        <dbReference type="Proteomes" id="UP000000323"/>
    </source>
</evidence>
<dbReference type="EMBL" id="CP001826">
    <property type="protein sequence ID" value="ACZ43075.1"/>
    <property type="molecule type" value="Genomic_DNA"/>
</dbReference>
<dbReference type="HOGENOM" id="CLU_022800_3_0_0"/>
<dbReference type="eggNOG" id="COG0577">
    <property type="taxonomic scope" value="Bacteria"/>
</dbReference>